<dbReference type="AlphaFoldDB" id="A0A8J2BLS7"/>
<dbReference type="GO" id="GO:0008483">
    <property type="term" value="F:transaminase activity"/>
    <property type="evidence" value="ECO:0007669"/>
    <property type="project" value="TreeGrafter"/>
</dbReference>
<evidence type="ECO:0000256" key="5">
    <source>
        <dbReference type="RuleBase" id="RU004508"/>
    </source>
</evidence>
<organism evidence="6 7">
    <name type="scientific">Candidatus Methylacidithermus pantelleriae</name>
    <dbReference type="NCBI Taxonomy" id="2744239"/>
    <lineage>
        <taxon>Bacteria</taxon>
        <taxon>Pseudomonadati</taxon>
        <taxon>Verrucomicrobiota</taxon>
        <taxon>Methylacidiphilae</taxon>
        <taxon>Methylacidiphilales</taxon>
        <taxon>Methylacidiphilaceae</taxon>
        <taxon>Candidatus Methylacidithermus</taxon>
    </lineage>
</organism>
<keyword evidence="1 4" id="KW-0663">Pyridoxal phosphate</keyword>
<dbReference type="InterPro" id="IPR000653">
    <property type="entry name" value="DegT/StrS_aminotransferase"/>
</dbReference>
<evidence type="ECO:0000313" key="7">
    <source>
        <dbReference type="Proteomes" id="UP000663859"/>
    </source>
</evidence>
<comment type="similarity">
    <text evidence="2 5">Belongs to the DegT/DnrJ/EryC1 family.</text>
</comment>
<accession>A0A8J2BLS7</accession>
<dbReference type="PIRSF" id="PIRSF000390">
    <property type="entry name" value="PLP_StrS"/>
    <property type="match status" value="1"/>
</dbReference>
<dbReference type="Pfam" id="PF01041">
    <property type="entry name" value="DegT_DnrJ_EryC1"/>
    <property type="match status" value="1"/>
</dbReference>
<gene>
    <name evidence="6" type="primary">degT</name>
    <name evidence="6" type="ORF">MPNT_10264</name>
</gene>
<protein>
    <submittedName>
        <fullName evidence="6">Pleiotropic regulatory protein</fullName>
    </submittedName>
</protein>
<dbReference type="Proteomes" id="UP000663859">
    <property type="component" value="Unassembled WGS sequence"/>
</dbReference>
<proteinExistence type="inferred from homology"/>
<sequence>MLDAIGEKPWERQALHEVLERVLEHGQFILGEEVSRFESKMRDYLGVRHAVGVSSGTDALWIALLTLGIGPGDEVICPAFTFVATADAIALVGAKPVFVDVYPCCFTLSVEDLLRKWTPQTRAIMVVHLFGQPAQMDRLAAIAAQRGAYLIEDAAQALGTTYGGRKAGTLGTVGCFSFYPTKNLGALGDAGLVVTGDDGLAKKILALRSHGAVGRYRYRWVSGNFRLDALQAAWLESRLPALESKLAARKQNAERYISRFLSSGLAQVYPSVCSTGPTRVATTEEPLLWLPPVCRSGHSWNQFVVRLHPRIDRDWVQQALRKEGIETAVYYPVPLHLQECFQWLQGRPGDCPHSEELAGSSLALPVHAGLGPEEVDYVVETLVRLLRSQQL</sequence>
<feature type="modified residue" description="N6-(pyridoxal phosphate)lysine" evidence="4">
    <location>
        <position position="182"/>
    </location>
</feature>
<reference evidence="6" key="1">
    <citation type="submission" date="2021-02" db="EMBL/GenBank/DDBJ databases">
        <authorList>
            <person name="Cremers G."/>
            <person name="Picone N."/>
        </authorList>
    </citation>
    <scope>NUCLEOTIDE SEQUENCE</scope>
    <source>
        <strain evidence="6">PQ17</strain>
    </source>
</reference>
<dbReference type="GO" id="GO:0000271">
    <property type="term" value="P:polysaccharide biosynthetic process"/>
    <property type="evidence" value="ECO:0007669"/>
    <property type="project" value="TreeGrafter"/>
</dbReference>
<evidence type="ECO:0000313" key="6">
    <source>
        <dbReference type="EMBL" id="CAF0689565.1"/>
    </source>
</evidence>
<dbReference type="EMBL" id="CAJNOB010000001">
    <property type="protein sequence ID" value="CAF0689565.1"/>
    <property type="molecule type" value="Genomic_DNA"/>
</dbReference>
<dbReference type="SUPFAM" id="SSF53383">
    <property type="entry name" value="PLP-dependent transferases"/>
    <property type="match status" value="1"/>
</dbReference>
<dbReference type="Gene3D" id="3.40.640.10">
    <property type="entry name" value="Type I PLP-dependent aspartate aminotransferase-like (Major domain)"/>
    <property type="match status" value="1"/>
</dbReference>
<dbReference type="CDD" id="cd00616">
    <property type="entry name" value="AHBA_syn"/>
    <property type="match status" value="1"/>
</dbReference>
<dbReference type="GO" id="GO:0030170">
    <property type="term" value="F:pyridoxal phosphate binding"/>
    <property type="evidence" value="ECO:0007669"/>
    <property type="project" value="TreeGrafter"/>
</dbReference>
<dbReference type="Gene3D" id="3.90.1150.10">
    <property type="entry name" value="Aspartate Aminotransferase, domain 1"/>
    <property type="match status" value="1"/>
</dbReference>
<evidence type="ECO:0000256" key="4">
    <source>
        <dbReference type="PIRSR" id="PIRSR000390-2"/>
    </source>
</evidence>
<evidence type="ECO:0000256" key="1">
    <source>
        <dbReference type="ARBA" id="ARBA00022898"/>
    </source>
</evidence>
<dbReference type="InterPro" id="IPR015421">
    <property type="entry name" value="PyrdxlP-dep_Trfase_major"/>
</dbReference>
<dbReference type="PANTHER" id="PTHR30244:SF36">
    <property type="entry name" value="3-OXO-GLUCOSE-6-PHOSPHATE:GLUTAMATE AMINOTRANSFERASE"/>
    <property type="match status" value="1"/>
</dbReference>
<feature type="active site" description="Proton acceptor" evidence="3">
    <location>
        <position position="182"/>
    </location>
</feature>
<dbReference type="InterPro" id="IPR015422">
    <property type="entry name" value="PyrdxlP-dep_Trfase_small"/>
</dbReference>
<comment type="caution">
    <text evidence="6">The sequence shown here is derived from an EMBL/GenBank/DDBJ whole genome shotgun (WGS) entry which is preliminary data.</text>
</comment>
<evidence type="ECO:0000256" key="3">
    <source>
        <dbReference type="PIRSR" id="PIRSR000390-1"/>
    </source>
</evidence>
<evidence type="ECO:0000256" key="2">
    <source>
        <dbReference type="ARBA" id="ARBA00037999"/>
    </source>
</evidence>
<keyword evidence="7" id="KW-1185">Reference proteome</keyword>
<name>A0A8J2BLS7_9BACT</name>
<dbReference type="PANTHER" id="PTHR30244">
    <property type="entry name" value="TRANSAMINASE"/>
    <property type="match status" value="1"/>
</dbReference>
<dbReference type="InterPro" id="IPR015424">
    <property type="entry name" value="PyrdxlP-dep_Trfase"/>
</dbReference>